<proteinExistence type="predicted"/>
<name>A0ABW4YM13_9BACL</name>
<dbReference type="Pfam" id="PF07875">
    <property type="entry name" value="Coat_F"/>
    <property type="match status" value="1"/>
</dbReference>
<reference evidence="2" key="1">
    <citation type="journal article" date="2019" name="Int. J. Syst. Evol. Microbiol.">
        <title>The Global Catalogue of Microorganisms (GCM) 10K type strain sequencing project: providing services to taxonomists for standard genome sequencing and annotation.</title>
        <authorList>
            <consortium name="The Broad Institute Genomics Platform"/>
            <consortium name="The Broad Institute Genome Sequencing Center for Infectious Disease"/>
            <person name="Wu L."/>
            <person name="Ma J."/>
        </authorList>
    </citation>
    <scope>NUCLEOTIDE SEQUENCE [LARGE SCALE GENOMIC DNA]</scope>
    <source>
        <strain evidence="2">GH52</strain>
    </source>
</reference>
<sequence>MNNRTVSLLSDEDLASTVLCDLKRVVREYATAATESTCPQVRQMFTDLLNKTLTAQGQMFEVMKNAQMYELGTSALQTDINKQIQCYTQTQQGTNEWLSNVHGQAGQFAQSNTANTDQQMNNMMQ</sequence>
<keyword evidence="1" id="KW-0167">Capsid protein</keyword>
<keyword evidence="1" id="KW-0946">Virion</keyword>
<dbReference type="InterPro" id="IPR012347">
    <property type="entry name" value="Ferritin-like"/>
</dbReference>
<comment type="caution">
    <text evidence="1">The sequence shown here is derived from an EMBL/GenBank/DDBJ whole genome shotgun (WGS) entry which is preliminary data.</text>
</comment>
<keyword evidence="2" id="KW-1185">Reference proteome</keyword>
<dbReference type="Gene3D" id="1.20.1260.10">
    <property type="match status" value="1"/>
</dbReference>
<organism evidence="1 2">
    <name type="scientific">Paenibacillus yanchengensis</name>
    <dbReference type="NCBI Taxonomy" id="2035833"/>
    <lineage>
        <taxon>Bacteria</taxon>
        <taxon>Bacillati</taxon>
        <taxon>Bacillota</taxon>
        <taxon>Bacilli</taxon>
        <taxon>Bacillales</taxon>
        <taxon>Paenibacillaceae</taxon>
        <taxon>Paenibacillus</taxon>
    </lineage>
</organism>
<dbReference type="InterPro" id="IPR012851">
    <property type="entry name" value="Spore_coat_CotF-like"/>
</dbReference>
<dbReference type="EMBL" id="JBHUHO010000030">
    <property type="protein sequence ID" value="MFD2116567.1"/>
    <property type="molecule type" value="Genomic_DNA"/>
</dbReference>
<dbReference type="RefSeq" id="WP_377772843.1">
    <property type="nucleotide sequence ID" value="NZ_JBHUHO010000030.1"/>
</dbReference>
<accession>A0ABW4YM13</accession>
<protein>
    <submittedName>
        <fullName evidence="1">Spore coat protein</fullName>
    </submittedName>
</protein>
<evidence type="ECO:0000313" key="1">
    <source>
        <dbReference type="EMBL" id="MFD2116567.1"/>
    </source>
</evidence>
<gene>
    <name evidence="1" type="ORF">ACFSJH_12615</name>
</gene>
<evidence type="ECO:0000313" key="2">
    <source>
        <dbReference type="Proteomes" id="UP001597362"/>
    </source>
</evidence>
<dbReference type="Proteomes" id="UP001597362">
    <property type="component" value="Unassembled WGS sequence"/>
</dbReference>